<protein>
    <submittedName>
        <fullName evidence="3">Uncharacterized protein</fullName>
    </submittedName>
</protein>
<comment type="caution">
    <text evidence="3">The sequence shown here is derived from an EMBL/GenBank/DDBJ whole genome shotgun (WGS) entry which is preliminary data.</text>
</comment>
<evidence type="ECO:0000313" key="4">
    <source>
        <dbReference type="Proteomes" id="UP001371456"/>
    </source>
</evidence>
<feature type="region of interest" description="Disordered" evidence="1">
    <location>
        <begin position="1"/>
        <end position="21"/>
    </location>
</feature>
<evidence type="ECO:0000256" key="1">
    <source>
        <dbReference type="SAM" id="MobiDB-lite"/>
    </source>
</evidence>
<accession>A0AAN8YJ21</accession>
<proteinExistence type="predicted"/>
<feature type="transmembrane region" description="Helical" evidence="2">
    <location>
        <begin position="58"/>
        <end position="77"/>
    </location>
</feature>
<keyword evidence="2" id="KW-1133">Transmembrane helix</keyword>
<dbReference type="Proteomes" id="UP001371456">
    <property type="component" value="Unassembled WGS sequence"/>
</dbReference>
<keyword evidence="2" id="KW-0812">Transmembrane</keyword>
<organism evidence="3 4">
    <name type="scientific">Solanum bulbocastanum</name>
    <name type="common">Wild potato</name>
    <dbReference type="NCBI Taxonomy" id="147425"/>
    <lineage>
        <taxon>Eukaryota</taxon>
        <taxon>Viridiplantae</taxon>
        <taxon>Streptophyta</taxon>
        <taxon>Embryophyta</taxon>
        <taxon>Tracheophyta</taxon>
        <taxon>Spermatophyta</taxon>
        <taxon>Magnoliopsida</taxon>
        <taxon>eudicotyledons</taxon>
        <taxon>Gunneridae</taxon>
        <taxon>Pentapetalae</taxon>
        <taxon>asterids</taxon>
        <taxon>lamiids</taxon>
        <taxon>Solanales</taxon>
        <taxon>Solanaceae</taxon>
        <taxon>Solanoideae</taxon>
        <taxon>Solaneae</taxon>
        <taxon>Solanum</taxon>
    </lineage>
</organism>
<keyword evidence="4" id="KW-1185">Reference proteome</keyword>
<name>A0AAN8YJ21_SOLBU</name>
<dbReference type="AlphaFoldDB" id="A0AAN8YJ21"/>
<evidence type="ECO:0000256" key="2">
    <source>
        <dbReference type="SAM" id="Phobius"/>
    </source>
</evidence>
<gene>
    <name evidence="3" type="ORF">RDI58_007878</name>
</gene>
<dbReference type="EMBL" id="JBANQN010000003">
    <property type="protein sequence ID" value="KAK6794425.1"/>
    <property type="molecule type" value="Genomic_DNA"/>
</dbReference>
<feature type="transmembrane region" description="Helical" evidence="2">
    <location>
        <begin position="25"/>
        <end position="46"/>
    </location>
</feature>
<evidence type="ECO:0000313" key="3">
    <source>
        <dbReference type="EMBL" id="KAK6794425.1"/>
    </source>
</evidence>
<sequence>MANQGTSTERKETPNQRPVLRMSPVGSFLSTFLTTTTATVQLMSLTAKRPNVGYSAKVSTTIGLVGIILTIPASPFFNNFASFSSSLSEHPSMLVKISANFTAIWEVWQSSTGE</sequence>
<keyword evidence="2" id="KW-0472">Membrane</keyword>
<reference evidence="3 4" key="1">
    <citation type="submission" date="2024-02" db="EMBL/GenBank/DDBJ databases">
        <title>de novo genome assembly of Solanum bulbocastanum strain 11H21.</title>
        <authorList>
            <person name="Hosaka A.J."/>
        </authorList>
    </citation>
    <scope>NUCLEOTIDE SEQUENCE [LARGE SCALE GENOMIC DNA]</scope>
    <source>
        <tissue evidence="3">Young leaves</tissue>
    </source>
</reference>